<dbReference type="EMBL" id="AVOT02014187">
    <property type="protein sequence ID" value="MBW0497445.1"/>
    <property type="molecule type" value="Genomic_DNA"/>
</dbReference>
<gene>
    <name evidence="2" type="ORF">O181_037160</name>
</gene>
<evidence type="ECO:0000313" key="2">
    <source>
        <dbReference type="EMBL" id="MBW0497445.1"/>
    </source>
</evidence>
<feature type="region of interest" description="Disordered" evidence="1">
    <location>
        <begin position="19"/>
        <end position="44"/>
    </location>
</feature>
<evidence type="ECO:0000256" key="1">
    <source>
        <dbReference type="SAM" id="MobiDB-lite"/>
    </source>
</evidence>
<name>A0A9Q3D7R1_9BASI</name>
<protein>
    <submittedName>
        <fullName evidence="2">Uncharacterized protein</fullName>
    </submittedName>
</protein>
<dbReference type="Proteomes" id="UP000765509">
    <property type="component" value="Unassembled WGS sequence"/>
</dbReference>
<reference evidence="2" key="1">
    <citation type="submission" date="2021-03" db="EMBL/GenBank/DDBJ databases">
        <title>Draft genome sequence of rust myrtle Austropuccinia psidii MF-1, a brazilian biotype.</title>
        <authorList>
            <person name="Quecine M.C."/>
            <person name="Pachon D.M.R."/>
            <person name="Bonatelli M.L."/>
            <person name="Correr F.H."/>
            <person name="Franceschini L.M."/>
            <person name="Leite T.F."/>
            <person name="Margarido G.R.A."/>
            <person name="Almeida C.A."/>
            <person name="Ferrarezi J.A."/>
            <person name="Labate C.A."/>
        </authorList>
    </citation>
    <scope>NUCLEOTIDE SEQUENCE</scope>
    <source>
        <strain evidence="2">MF-1</strain>
    </source>
</reference>
<accession>A0A9Q3D7R1</accession>
<feature type="compositionally biased region" description="Polar residues" evidence="1">
    <location>
        <begin position="105"/>
        <end position="114"/>
    </location>
</feature>
<organism evidence="2 3">
    <name type="scientific">Austropuccinia psidii MF-1</name>
    <dbReference type="NCBI Taxonomy" id="1389203"/>
    <lineage>
        <taxon>Eukaryota</taxon>
        <taxon>Fungi</taxon>
        <taxon>Dikarya</taxon>
        <taxon>Basidiomycota</taxon>
        <taxon>Pucciniomycotina</taxon>
        <taxon>Pucciniomycetes</taxon>
        <taxon>Pucciniales</taxon>
        <taxon>Sphaerophragmiaceae</taxon>
        <taxon>Austropuccinia</taxon>
    </lineage>
</organism>
<sequence>MAIEPIGPNFGHGTPWTIIPAMASGNHQRPPDQLSKHSPQLKGNAFHSSIHPVLKVAGVVHIWYYIQLCTIFAQQFNGDVFRTKSHNSKSRSQNPMPSSKEDLSTHQSGNPWQQSEDHSRTPTT</sequence>
<proteinExistence type="predicted"/>
<dbReference type="AlphaFoldDB" id="A0A9Q3D7R1"/>
<keyword evidence="3" id="KW-1185">Reference proteome</keyword>
<feature type="compositionally biased region" description="Basic and acidic residues" evidence="1">
    <location>
        <begin position="115"/>
        <end position="124"/>
    </location>
</feature>
<evidence type="ECO:0000313" key="3">
    <source>
        <dbReference type="Proteomes" id="UP000765509"/>
    </source>
</evidence>
<comment type="caution">
    <text evidence="2">The sequence shown here is derived from an EMBL/GenBank/DDBJ whole genome shotgun (WGS) entry which is preliminary data.</text>
</comment>
<feature type="region of interest" description="Disordered" evidence="1">
    <location>
        <begin position="83"/>
        <end position="124"/>
    </location>
</feature>